<feature type="transmembrane region" description="Helical" evidence="1">
    <location>
        <begin position="176"/>
        <end position="200"/>
    </location>
</feature>
<evidence type="ECO:0000313" key="3">
    <source>
        <dbReference type="Proteomes" id="UP000092574"/>
    </source>
</evidence>
<name>A0A1C7IHW3_9FIRM</name>
<reference evidence="2" key="1">
    <citation type="submission" date="2017-04" db="EMBL/GenBank/DDBJ databases">
        <title>Complete Genome Sequences of Twelve Strains of a Stable Defined Moderately Diverse Mouse Microbiota 2 (sDMDMm2).</title>
        <authorList>
            <person name="Uchimura Y."/>
            <person name="Wyss M."/>
            <person name="Brugiroux S."/>
            <person name="Limenitakis J.P."/>
            <person name="Stecher B."/>
            <person name="McCoy K.D."/>
            <person name="Macpherson A.J."/>
        </authorList>
    </citation>
    <scope>NUCLEOTIDE SEQUENCE</scope>
    <source>
        <strain evidence="2">YL58</strain>
    </source>
</reference>
<feature type="transmembrane region" description="Helical" evidence="1">
    <location>
        <begin position="294"/>
        <end position="318"/>
    </location>
</feature>
<dbReference type="KEGG" id="byl:A4V09_19415"/>
<organism evidence="2 3">
    <name type="scientific">Blautia pseudococcoides</name>
    <dbReference type="NCBI Taxonomy" id="1796616"/>
    <lineage>
        <taxon>Bacteria</taxon>
        <taxon>Bacillati</taxon>
        <taxon>Bacillota</taxon>
        <taxon>Clostridia</taxon>
        <taxon>Lachnospirales</taxon>
        <taxon>Lachnospiraceae</taxon>
        <taxon>Blautia</taxon>
    </lineage>
</organism>
<dbReference type="EMBL" id="CP015405">
    <property type="protein sequence ID" value="ANU77722.1"/>
    <property type="molecule type" value="Genomic_DNA"/>
</dbReference>
<feature type="transmembrane region" description="Helical" evidence="1">
    <location>
        <begin position="35"/>
        <end position="54"/>
    </location>
</feature>
<dbReference type="Pfam" id="PF14897">
    <property type="entry name" value="EpsG"/>
    <property type="match status" value="1"/>
</dbReference>
<keyword evidence="1" id="KW-0472">Membrane</keyword>
<dbReference type="InterPro" id="IPR049458">
    <property type="entry name" value="EpsG-like"/>
</dbReference>
<dbReference type="Proteomes" id="UP000092574">
    <property type="component" value="Chromosome"/>
</dbReference>
<feature type="transmembrane region" description="Helical" evidence="1">
    <location>
        <begin position="338"/>
        <end position="356"/>
    </location>
</feature>
<evidence type="ECO:0000313" key="2">
    <source>
        <dbReference type="EMBL" id="ANU77722.1"/>
    </source>
</evidence>
<dbReference type="STRING" id="1796616.A4V09_19415"/>
<accession>A0A1C7IHW3</accession>
<feature type="transmembrane region" description="Helical" evidence="1">
    <location>
        <begin position="146"/>
        <end position="170"/>
    </location>
</feature>
<proteinExistence type="predicted"/>
<dbReference type="AlphaFoldDB" id="A0A1C7IHW3"/>
<protein>
    <submittedName>
        <fullName evidence="2">Uncharacterized protein</fullName>
    </submittedName>
</protein>
<sequence>MSEYILILLWVGIAGIVACTGCFDRVEEVNGRNVWRLNPVYAFLVLLPLAVWRIRGVYLGDTYTYINSYFGMPENFSGIPEYMSMVTKDRAFYLFGCLLRIFWKDNVGWYLATITFVQICLLTKVYRRYSDRYMISIFLFIASADYISWIFNGLRQFLAVTIVFACFNMILKKKYIPVIIILLLASQFHGSALIVAPFVFICQGKAWNKRTILFLAGVVFAVVFVGKFTDILDFMLTETQYTNVVSDWHDFNDDGTNMLRVLVYSVPAIISWFGRRQIQDQNNPIINLCTNMSIVAAGMYIVSAFTSGIFIGRLPIYFSLYSYILLPWEIDNLFSESVRRLIYCIMVGCYLVFYYYQMHVIYMVF</sequence>
<keyword evidence="1" id="KW-1133">Transmembrane helix</keyword>
<dbReference type="RefSeq" id="WP_065543827.1">
    <property type="nucleotide sequence ID" value="NZ_CP015405.2"/>
</dbReference>
<gene>
    <name evidence="2" type="ORF">A4V09_19415</name>
</gene>
<dbReference type="OrthoDB" id="1649543at2"/>
<feature type="transmembrane region" description="Helical" evidence="1">
    <location>
        <begin position="6"/>
        <end position="23"/>
    </location>
</feature>
<feature type="transmembrane region" description="Helical" evidence="1">
    <location>
        <begin position="107"/>
        <end position="126"/>
    </location>
</feature>
<evidence type="ECO:0000256" key="1">
    <source>
        <dbReference type="SAM" id="Phobius"/>
    </source>
</evidence>
<feature type="transmembrane region" description="Helical" evidence="1">
    <location>
        <begin position="212"/>
        <end position="237"/>
    </location>
</feature>
<keyword evidence="1" id="KW-0812">Transmembrane</keyword>
<keyword evidence="3" id="KW-1185">Reference proteome</keyword>